<name>A0A7I4Z0H2_HAECO</name>
<dbReference type="WBParaSite" id="HCON_00157880-00001">
    <property type="protein sequence ID" value="HCON_00157880-00001"/>
    <property type="gene ID" value="HCON_00157880"/>
</dbReference>
<sequence>MEVAWRAPYKVAHPIFEESDHQRKNPIGVEEQYYRSHLQVEGEATECSIRSGGQIVRSYDKTVRAAGRLKIERIAPDFTGADRLHAWKILIFIFEKSKDCYLAFLDLEKACGCSPRQVLWRALRKQNVPEHRISLVKDMYGGSSTTVRTSHDQTGATDVTIEVHQRPALSPFLFLLMMDLSEERRKRKARKSSRTSSRSGR</sequence>
<evidence type="ECO:0000313" key="1">
    <source>
        <dbReference type="Proteomes" id="UP000025227"/>
    </source>
</evidence>
<dbReference type="OrthoDB" id="418748at2759"/>
<protein>
    <submittedName>
        <fullName evidence="2">Transposase</fullName>
    </submittedName>
</protein>
<organism evidence="1 2">
    <name type="scientific">Haemonchus contortus</name>
    <name type="common">Barber pole worm</name>
    <dbReference type="NCBI Taxonomy" id="6289"/>
    <lineage>
        <taxon>Eukaryota</taxon>
        <taxon>Metazoa</taxon>
        <taxon>Ecdysozoa</taxon>
        <taxon>Nematoda</taxon>
        <taxon>Chromadorea</taxon>
        <taxon>Rhabditida</taxon>
        <taxon>Rhabditina</taxon>
        <taxon>Rhabditomorpha</taxon>
        <taxon>Strongyloidea</taxon>
        <taxon>Trichostrongylidae</taxon>
        <taxon>Haemonchus</taxon>
    </lineage>
</organism>
<proteinExistence type="predicted"/>
<dbReference type="PANTHER" id="PTHR47027">
    <property type="entry name" value="REVERSE TRANSCRIPTASE DOMAIN-CONTAINING PROTEIN"/>
    <property type="match status" value="1"/>
</dbReference>
<evidence type="ECO:0000313" key="2">
    <source>
        <dbReference type="WBParaSite" id="HCON_00157880-00001"/>
    </source>
</evidence>
<dbReference type="PANTHER" id="PTHR47027:SF20">
    <property type="entry name" value="REVERSE TRANSCRIPTASE-LIKE PROTEIN WITH RNA-DIRECTED DNA POLYMERASE DOMAIN"/>
    <property type="match status" value="1"/>
</dbReference>
<keyword evidence="1" id="KW-1185">Reference proteome</keyword>
<dbReference type="AlphaFoldDB" id="A0A7I4Z0H2"/>
<dbReference type="Proteomes" id="UP000025227">
    <property type="component" value="Unplaced"/>
</dbReference>
<reference evidence="2" key="1">
    <citation type="submission" date="2020-12" db="UniProtKB">
        <authorList>
            <consortium name="WormBaseParasite"/>
        </authorList>
    </citation>
    <scope>IDENTIFICATION</scope>
    <source>
        <strain evidence="2">MHco3</strain>
    </source>
</reference>
<accession>A0A7I4Z0H2</accession>